<reference evidence="8 9" key="1">
    <citation type="submission" date="2024-04" db="EMBL/GenBank/DDBJ databases">
        <title>Arthrobacter sp. from Plains bison fecal sample.</title>
        <authorList>
            <person name="Ruzzini A."/>
        </authorList>
    </citation>
    <scope>NUCLEOTIDE SEQUENCE [LARGE SCALE GENOMIC DNA]</scope>
    <source>
        <strain evidence="8 9">EINP1</strain>
    </source>
</reference>
<evidence type="ECO:0000256" key="3">
    <source>
        <dbReference type="ARBA" id="ARBA00022741"/>
    </source>
</evidence>
<accession>A0ABZ2ZW35</accession>
<sequence>MASITLKNLVKKYGDGFPAVNDVSLDIADGEFIILVGPSGCGKSTLLRMIVGLEDITSGDLLINGQRVNDKAPRDRNLAMVFQNYALYPHLTVFENIAFPLRLAKGKYTEEQVHKLVNDAAATLELTEHLDRKPANLSGGQRQRVAMGRAIVRQADAFLFDEPLSNLDAKLRGQMRSEISQMQRRLGTTSVYVTHDQTEAMTLGDRVAVLKKGILQQVASPRELYEQPINLFVAGFIGSPSMNFLPATVDGNVLRTAVGDLTIPQDKADKAAGKEIVLVGLRPEFFEDAKFVDEAKRPHGSIFIAPISHTEWLGNEQYGYIPFNPDPEVKELLDNLARDMDADELRPQIVVTLDAASRIRGGRDAELWLDTRKVHLFDPESGENLTRDARAGAELTEEANAARAEEIAMARENDAVASGVES</sequence>
<keyword evidence="5" id="KW-1278">Translocase</keyword>
<dbReference type="Gene3D" id="2.40.50.100">
    <property type="match status" value="1"/>
</dbReference>
<keyword evidence="6" id="KW-0472">Membrane</keyword>
<dbReference type="EMBL" id="CP151657">
    <property type="protein sequence ID" value="WZP15955.1"/>
    <property type="molecule type" value="Genomic_DNA"/>
</dbReference>
<proteinExistence type="predicted"/>
<dbReference type="InterPro" id="IPR047641">
    <property type="entry name" value="ABC_transpr_MalK/UgpC-like"/>
</dbReference>
<evidence type="ECO:0000256" key="6">
    <source>
        <dbReference type="ARBA" id="ARBA00023136"/>
    </source>
</evidence>
<name>A0ABZ2ZW35_9MICC</name>
<dbReference type="PANTHER" id="PTHR43875:SF15">
    <property type="entry name" value="TREHALOSE IMPORT ATP-BINDING PROTEIN SUGC"/>
    <property type="match status" value="1"/>
</dbReference>
<keyword evidence="9" id="KW-1185">Reference proteome</keyword>
<evidence type="ECO:0000256" key="2">
    <source>
        <dbReference type="ARBA" id="ARBA00022475"/>
    </source>
</evidence>
<dbReference type="Pfam" id="PF17912">
    <property type="entry name" value="OB_MalK"/>
    <property type="match status" value="1"/>
</dbReference>
<evidence type="ECO:0000256" key="1">
    <source>
        <dbReference type="ARBA" id="ARBA00022448"/>
    </source>
</evidence>
<dbReference type="RefSeq" id="WP_342023602.1">
    <property type="nucleotide sequence ID" value="NZ_CP151657.1"/>
</dbReference>
<dbReference type="PROSITE" id="PS50893">
    <property type="entry name" value="ABC_TRANSPORTER_2"/>
    <property type="match status" value="1"/>
</dbReference>
<keyword evidence="1" id="KW-0813">Transport</keyword>
<gene>
    <name evidence="8" type="primary">ugpC</name>
    <name evidence="8" type="ORF">AAE021_17720</name>
</gene>
<dbReference type="PROSITE" id="PS00211">
    <property type="entry name" value="ABC_TRANSPORTER_1"/>
    <property type="match status" value="1"/>
</dbReference>
<dbReference type="Gene3D" id="3.40.50.300">
    <property type="entry name" value="P-loop containing nucleotide triphosphate hydrolases"/>
    <property type="match status" value="1"/>
</dbReference>
<dbReference type="CDD" id="cd03301">
    <property type="entry name" value="ABC_MalK_N"/>
    <property type="match status" value="1"/>
</dbReference>
<dbReference type="SMART" id="SM00382">
    <property type="entry name" value="AAA"/>
    <property type="match status" value="1"/>
</dbReference>
<dbReference type="Proteomes" id="UP001448858">
    <property type="component" value="Chromosome"/>
</dbReference>
<dbReference type="SUPFAM" id="SSF52540">
    <property type="entry name" value="P-loop containing nucleoside triphosphate hydrolases"/>
    <property type="match status" value="1"/>
</dbReference>
<dbReference type="InterPro" id="IPR015855">
    <property type="entry name" value="ABC_transpr_MalK-like"/>
</dbReference>
<evidence type="ECO:0000256" key="5">
    <source>
        <dbReference type="ARBA" id="ARBA00022967"/>
    </source>
</evidence>
<dbReference type="Pfam" id="PF00005">
    <property type="entry name" value="ABC_tran"/>
    <property type="match status" value="1"/>
</dbReference>
<dbReference type="PANTHER" id="PTHR43875">
    <property type="entry name" value="MALTODEXTRIN IMPORT ATP-BINDING PROTEIN MSMX"/>
    <property type="match status" value="1"/>
</dbReference>
<dbReference type="InterPro" id="IPR003439">
    <property type="entry name" value="ABC_transporter-like_ATP-bd"/>
</dbReference>
<dbReference type="InterPro" id="IPR003593">
    <property type="entry name" value="AAA+_ATPase"/>
</dbReference>
<keyword evidence="2" id="KW-1003">Cell membrane</keyword>
<dbReference type="InterPro" id="IPR008995">
    <property type="entry name" value="Mo/tungstate-bd_C_term_dom"/>
</dbReference>
<dbReference type="InterPro" id="IPR027417">
    <property type="entry name" value="P-loop_NTPase"/>
</dbReference>
<keyword evidence="3" id="KW-0547">Nucleotide-binding</keyword>
<evidence type="ECO:0000256" key="4">
    <source>
        <dbReference type="ARBA" id="ARBA00022840"/>
    </source>
</evidence>
<dbReference type="SUPFAM" id="SSF50331">
    <property type="entry name" value="MOP-like"/>
    <property type="match status" value="1"/>
</dbReference>
<dbReference type="InterPro" id="IPR017871">
    <property type="entry name" value="ABC_transporter-like_CS"/>
</dbReference>
<evidence type="ECO:0000313" key="8">
    <source>
        <dbReference type="EMBL" id="WZP15955.1"/>
    </source>
</evidence>
<organism evidence="8 9">
    <name type="scientific">Arthrobacter citreus</name>
    <dbReference type="NCBI Taxonomy" id="1670"/>
    <lineage>
        <taxon>Bacteria</taxon>
        <taxon>Bacillati</taxon>
        <taxon>Actinomycetota</taxon>
        <taxon>Actinomycetes</taxon>
        <taxon>Micrococcales</taxon>
        <taxon>Micrococcaceae</taxon>
        <taxon>Arthrobacter</taxon>
    </lineage>
</organism>
<dbReference type="NCBIfam" id="NF008653">
    <property type="entry name" value="PRK11650.1"/>
    <property type="match status" value="1"/>
</dbReference>
<keyword evidence="4 8" id="KW-0067">ATP-binding</keyword>
<feature type="domain" description="ABC transporter" evidence="7">
    <location>
        <begin position="4"/>
        <end position="237"/>
    </location>
</feature>
<dbReference type="InterPro" id="IPR040582">
    <property type="entry name" value="OB_MalK-like"/>
</dbReference>
<dbReference type="GO" id="GO:0005524">
    <property type="term" value="F:ATP binding"/>
    <property type="evidence" value="ECO:0007669"/>
    <property type="project" value="UniProtKB-KW"/>
</dbReference>
<evidence type="ECO:0000313" key="9">
    <source>
        <dbReference type="Proteomes" id="UP001448858"/>
    </source>
</evidence>
<protein>
    <submittedName>
        <fullName evidence="8">Sn-glycerol-3-phosphate ABC transporter ATP-binding protein UgpC</fullName>
    </submittedName>
</protein>
<evidence type="ECO:0000259" key="7">
    <source>
        <dbReference type="PROSITE" id="PS50893"/>
    </source>
</evidence>